<protein>
    <submittedName>
        <fullName evidence="1">GyrI-like domain-containing protein</fullName>
    </submittedName>
</protein>
<evidence type="ECO:0000313" key="2">
    <source>
        <dbReference type="Proteomes" id="UP001474120"/>
    </source>
</evidence>
<keyword evidence="2" id="KW-1185">Reference proteome</keyword>
<dbReference type="InterPro" id="IPR011256">
    <property type="entry name" value="Reg_factor_effector_dom_sf"/>
</dbReference>
<dbReference type="RefSeq" id="WP_342159145.1">
    <property type="nucleotide sequence ID" value="NZ_JBCDNA010000001.1"/>
</dbReference>
<proteinExistence type="predicted"/>
<organism evidence="1 2">
    <name type="scientific">Lutimonas vermicola</name>
    <dbReference type="NCBI Taxonomy" id="414288"/>
    <lineage>
        <taxon>Bacteria</taxon>
        <taxon>Pseudomonadati</taxon>
        <taxon>Bacteroidota</taxon>
        <taxon>Flavobacteriia</taxon>
        <taxon>Flavobacteriales</taxon>
        <taxon>Flavobacteriaceae</taxon>
        <taxon>Lutimonas</taxon>
    </lineage>
</organism>
<name>A0ABU9KYQ4_9FLAO</name>
<dbReference type="Gene3D" id="3.20.80.10">
    <property type="entry name" value="Regulatory factor, effector binding domain"/>
    <property type="match status" value="1"/>
</dbReference>
<reference evidence="1 2" key="1">
    <citation type="submission" date="2024-04" db="EMBL/GenBank/DDBJ databases">
        <title>whole genome sequencing of Lutimonas vermicola strain IMCC1616.</title>
        <authorList>
            <person name="Bae S.S."/>
        </authorList>
    </citation>
    <scope>NUCLEOTIDE SEQUENCE [LARGE SCALE GENOMIC DNA]</scope>
    <source>
        <strain evidence="1 2">IMCC1616</strain>
    </source>
</reference>
<accession>A0ABU9KYQ4</accession>
<sequence length="297" mass="34534">MKKSIVLISVLLSGFLVWYLFIKPYDYLVTFKAKTIPGVINQSLKLWNTSLEGAKIESTEDISVLKQTVPYRDSTFLYQYKIKPISDSTSIVKVYVTDLDHSFMNKLSHPFSHTDFEKRVKNSMVEFSDKLNEHISRFTVKVEGESEIKETYCAYISIECRQIEKALGMMKNFTLLSGTLLANNIELNGRPFISVNNWDMKNDRIQYDFCYPVKNNDSSFQHPKIAFKKINRKKALKAIYNGNYITSDRAWYALLDYANKNNIKLEQKPFEVFQNNPNMGGDELLWTTEVYLPIIEN</sequence>
<dbReference type="Proteomes" id="UP001474120">
    <property type="component" value="Unassembled WGS sequence"/>
</dbReference>
<gene>
    <name evidence="1" type="ORF">AABB81_05440</name>
</gene>
<dbReference type="SUPFAM" id="SSF55136">
    <property type="entry name" value="Probable bacterial effector-binding domain"/>
    <property type="match status" value="1"/>
</dbReference>
<evidence type="ECO:0000313" key="1">
    <source>
        <dbReference type="EMBL" id="MEL4455329.1"/>
    </source>
</evidence>
<comment type="caution">
    <text evidence="1">The sequence shown here is derived from an EMBL/GenBank/DDBJ whole genome shotgun (WGS) entry which is preliminary data.</text>
</comment>
<dbReference type="EMBL" id="JBCDNA010000001">
    <property type="protein sequence ID" value="MEL4455329.1"/>
    <property type="molecule type" value="Genomic_DNA"/>
</dbReference>